<gene>
    <name evidence="4" type="ORF">GCM10010967_56850</name>
</gene>
<dbReference type="InterPro" id="IPR026888">
    <property type="entry name" value="AcetylCoA_hyd_C"/>
</dbReference>
<reference evidence="5" key="1">
    <citation type="journal article" date="2019" name="Int. J. Syst. Evol. Microbiol.">
        <title>The Global Catalogue of Microorganisms (GCM) 10K type strain sequencing project: providing services to taxonomists for standard genome sequencing and annotation.</title>
        <authorList>
            <consortium name="The Broad Institute Genomics Platform"/>
            <consortium name="The Broad Institute Genome Sequencing Center for Infectious Disease"/>
            <person name="Wu L."/>
            <person name="Ma J."/>
        </authorList>
    </citation>
    <scope>NUCLEOTIDE SEQUENCE [LARGE SCALE GENOMIC DNA]</scope>
    <source>
        <strain evidence="5">CGMCC 1.6375</strain>
    </source>
</reference>
<comment type="caution">
    <text evidence="4">The sequence shown here is derived from an EMBL/GenBank/DDBJ whole genome shotgun (WGS) entry which is preliminary data.</text>
</comment>
<accession>A0ABQ2IMN4</accession>
<keyword evidence="5" id="KW-1185">Reference proteome</keyword>
<dbReference type="GO" id="GO:0016787">
    <property type="term" value="F:hydrolase activity"/>
    <property type="evidence" value="ECO:0007669"/>
    <property type="project" value="UniProtKB-KW"/>
</dbReference>
<dbReference type="Pfam" id="PF13336">
    <property type="entry name" value="AcetylCoA_hyd_C"/>
    <property type="match status" value="1"/>
</dbReference>
<dbReference type="EMBL" id="BMLI01000004">
    <property type="protein sequence ID" value="GGN13352.1"/>
    <property type="molecule type" value="Genomic_DNA"/>
</dbReference>
<feature type="domain" description="Acetyl-CoA hydrolase/transferase N-terminal" evidence="2">
    <location>
        <begin position="12"/>
        <end position="171"/>
    </location>
</feature>
<evidence type="ECO:0000313" key="5">
    <source>
        <dbReference type="Proteomes" id="UP000632339"/>
    </source>
</evidence>
<sequence>MSDISRIKHTALTSRIMSAGQAASLIGDGMVVGASGFTRSGDSKAVLAALAEKAEQDHTRITLMTGASLGQGTDGALATAGAVAMRLPFQSDPVMRTIINEGKLCYIDENLSETAAHIRNGFLPPIDIAIIEAAAIEADGGIVPTTSLGNSAIFVQQARQVIIEINEAVPVGIRGIHDVFLPEDPTGRAILPITEVWQRIGQQVIACDPSRIAAIVFTNQKDCPAETTEGNAAAEAIAGHLLHFFEQEIAAGRLTRSLRPLQAGIGKIADAVLGGLAEGDFEHLSMYSEVLQDSTFKLIENGKMDFASGSSMTLSEACYQRVFADLDRYRHKILLRPQDITNAAEVIQRLGVIAINTALECDIYGNVNSSHISGSHIVNGIGGSADFAQNSYMSIFVTESVTRGGNISRIVPMVTHVDHSEHDVDVIVTEQGLADLRGLDPRQKAQAILRNCVHPDYYDDLSGYFLRACRRGGHTPHLLEEAFRLHANLTATGSMKTRILSGLADPVEAHRNFSLSDLKPPFAAKPLAPDRPA</sequence>
<evidence type="ECO:0000313" key="4">
    <source>
        <dbReference type="EMBL" id="GGN13352.1"/>
    </source>
</evidence>
<evidence type="ECO:0000259" key="3">
    <source>
        <dbReference type="Pfam" id="PF13336"/>
    </source>
</evidence>
<dbReference type="InterPro" id="IPR003702">
    <property type="entry name" value="ActCoA_hydro_N"/>
</dbReference>
<dbReference type="SUPFAM" id="SSF100950">
    <property type="entry name" value="NagB/RpiA/CoA transferase-like"/>
    <property type="match status" value="2"/>
</dbReference>
<keyword evidence="4" id="KW-0378">Hydrolase</keyword>
<protein>
    <submittedName>
        <fullName evidence="4">Acetyl-CoA hydrolase</fullName>
    </submittedName>
</protein>
<dbReference type="Pfam" id="PF02550">
    <property type="entry name" value="AcetylCoA_hydro"/>
    <property type="match status" value="1"/>
</dbReference>
<dbReference type="Gene3D" id="3.40.1080.10">
    <property type="entry name" value="Glutaconate Coenzyme A-transferase"/>
    <property type="match status" value="1"/>
</dbReference>
<dbReference type="Gene3D" id="3.40.1080.20">
    <property type="entry name" value="Acetyl-CoA hydrolase/transferase C-terminal domain"/>
    <property type="match status" value="1"/>
</dbReference>
<name>A0ABQ2IMN4_9BACT</name>
<dbReference type="Gene3D" id="3.30.750.70">
    <property type="entry name" value="4-hydroxybutyrate coenzyme like domains"/>
    <property type="match status" value="1"/>
</dbReference>
<organism evidence="4 5">
    <name type="scientific">Dyadobacter beijingensis</name>
    <dbReference type="NCBI Taxonomy" id="365489"/>
    <lineage>
        <taxon>Bacteria</taxon>
        <taxon>Pseudomonadati</taxon>
        <taxon>Bacteroidota</taxon>
        <taxon>Cytophagia</taxon>
        <taxon>Cytophagales</taxon>
        <taxon>Spirosomataceae</taxon>
        <taxon>Dyadobacter</taxon>
    </lineage>
</organism>
<dbReference type="RefSeq" id="WP_157505203.1">
    <property type="nucleotide sequence ID" value="NZ_BMLI01000004.1"/>
</dbReference>
<dbReference type="InterPro" id="IPR037171">
    <property type="entry name" value="NagB/RpiA_transferase-like"/>
</dbReference>
<evidence type="ECO:0000259" key="2">
    <source>
        <dbReference type="Pfam" id="PF02550"/>
    </source>
</evidence>
<dbReference type="NCBIfam" id="TIGR03458">
    <property type="entry name" value="YgfH_subfam"/>
    <property type="match status" value="1"/>
</dbReference>
<dbReference type="PANTHER" id="PTHR43609">
    <property type="entry name" value="ACETYL-COA HYDROLASE"/>
    <property type="match status" value="1"/>
</dbReference>
<evidence type="ECO:0000256" key="1">
    <source>
        <dbReference type="ARBA" id="ARBA00009632"/>
    </source>
</evidence>
<proteinExistence type="inferred from homology"/>
<feature type="domain" description="Acetyl-CoA hydrolase/transferase C-terminal" evidence="3">
    <location>
        <begin position="320"/>
        <end position="462"/>
    </location>
</feature>
<dbReference type="Proteomes" id="UP000632339">
    <property type="component" value="Unassembled WGS sequence"/>
</dbReference>
<dbReference type="InterPro" id="IPR038460">
    <property type="entry name" value="AcetylCoA_hyd_C_sf"/>
</dbReference>
<dbReference type="InterPro" id="IPR017821">
    <property type="entry name" value="Succinate_CoA_transferase"/>
</dbReference>
<dbReference type="InterPro" id="IPR046433">
    <property type="entry name" value="ActCoA_hydro"/>
</dbReference>
<dbReference type="PANTHER" id="PTHR43609:SF1">
    <property type="entry name" value="ACETYL-COA HYDROLASE"/>
    <property type="match status" value="1"/>
</dbReference>
<comment type="similarity">
    <text evidence="1">Belongs to the acetyl-CoA hydrolase/transferase family.</text>
</comment>